<dbReference type="PROSITE" id="PS50110">
    <property type="entry name" value="RESPONSE_REGULATORY"/>
    <property type="match status" value="1"/>
</dbReference>
<dbReference type="GO" id="GO:1902201">
    <property type="term" value="P:negative regulation of bacterial-type flagellum-dependent cell motility"/>
    <property type="evidence" value="ECO:0007669"/>
    <property type="project" value="TreeGrafter"/>
</dbReference>
<accession>A0AA37T2K4</accession>
<dbReference type="Pfam" id="PF00990">
    <property type="entry name" value="GGDEF"/>
    <property type="match status" value="1"/>
</dbReference>
<dbReference type="GO" id="GO:0043709">
    <property type="term" value="P:cell adhesion involved in single-species biofilm formation"/>
    <property type="evidence" value="ECO:0007669"/>
    <property type="project" value="TreeGrafter"/>
</dbReference>
<evidence type="ECO:0000259" key="6">
    <source>
        <dbReference type="PROSITE" id="PS50887"/>
    </source>
</evidence>
<dbReference type="Proteomes" id="UP001156601">
    <property type="component" value="Unassembled WGS sequence"/>
</dbReference>
<dbReference type="PANTHER" id="PTHR45138">
    <property type="entry name" value="REGULATORY COMPONENTS OF SENSORY TRANSDUCTION SYSTEM"/>
    <property type="match status" value="1"/>
</dbReference>
<dbReference type="SUPFAM" id="SSF52172">
    <property type="entry name" value="CheY-like"/>
    <property type="match status" value="1"/>
</dbReference>
<reference evidence="7" key="1">
    <citation type="journal article" date="2014" name="Int. J. Syst. Evol. Microbiol.">
        <title>Complete genome sequence of Corynebacterium casei LMG S-19264T (=DSM 44701T), isolated from a smear-ripened cheese.</title>
        <authorList>
            <consortium name="US DOE Joint Genome Institute (JGI-PGF)"/>
            <person name="Walter F."/>
            <person name="Albersmeier A."/>
            <person name="Kalinowski J."/>
            <person name="Ruckert C."/>
        </authorList>
    </citation>
    <scope>NUCLEOTIDE SEQUENCE</scope>
    <source>
        <strain evidence="7">NBRC 110023</strain>
    </source>
</reference>
<dbReference type="InterPro" id="IPR000160">
    <property type="entry name" value="GGDEF_dom"/>
</dbReference>
<keyword evidence="8" id="KW-1185">Reference proteome</keyword>
<gene>
    <name evidence="7" type="ORF">GCM10007852_33090</name>
</gene>
<dbReference type="PROSITE" id="PS50887">
    <property type="entry name" value="GGDEF"/>
    <property type="match status" value="1"/>
</dbReference>
<dbReference type="SMART" id="SM00448">
    <property type="entry name" value="REC"/>
    <property type="match status" value="1"/>
</dbReference>
<dbReference type="RefSeq" id="WP_284218814.1">
    <property type="nucleotide sequence ID" value="NZ_BSOT01000009.1"/>
</dbReference>
<dbReference type="NCBIfam" id="TIGR00254">
    <property type="entry name" value="GGDEF"/>
    <property type="match status" value="1"/>
</dbReference>
<organism evidence="7 8">
    <name type="scientific">Agaribacter marinus</name>
    <dbReference type="NCBI Taxonomy" id="1431249"/>
    <lineage>
        <taxon>Bacteria</taxon>
        <taxon>Pseudomonadati</taxon>
        <taxon>Pseudomonadota</taxon>
        <taxon>Gammaproteobacteria</taxon>
        <taxon>Alteromonadales</taxon>
        <taxon>Alteromonadaceae</taxon>
        <taxon>Agaribacter</taxon>
    </lineage>
</organism>
<evidence type="ECO:0000259" key="5">
    <source>
        <dbReference type="PROSITE" id="PS50110"/>
    </source>
</evidence>
<dbReference type="Gene3D" id="3.40.50.2300">
    <property type="match status" value="1"/>
</dbReference>
<dbReference type="GO" id="GO:0000160">
    <property type="term" value="P:phosphorelay signal transduction system"/>
    <property type="evidence" value="ECO:0007669"/>
    <property type="project" value="InterPro"/>
</dbReference>
<dbReference type="PANTHER" id="PTHR45138:SF9">
    <property type="entry name" value="DIGUANYLATE CYCLASE DGCM-RELATED"/>
    <property type="match status" value="1"/>
</dbReference>
<dbReference type="CDD" id="cd01949">
    <property type="entry name" value="GGDEF"/>
    <property type="match status" value="1"/>
</dbReference>
<dbReference type="Gene3D" id="3.30.70.270">
    <property type="match status" value="1"/>
</dbReference>
<dbReference type="GO" id="GO:0052621">
    <property type="term" value="F:diguanylate cyclase activity"/>
    <property type="evidence" value="ECO:0007669"/>
    <property type="project" value="UniProtKB-EC"/>
</dbReference>
<dbReference type="AlphaFoldDB" id="A0AA37T2K4"/>
<dbReference type="InterPro" id="IPR011006">
    <property type="entry name" value="CheY-like_superfamily"/>
</dbReference>
<evidence type="ECO:0000256" key="4">
    <source>
        <dbReference type="PROSITE-ProRule" id="PRU00169"/>
    </source>
</evidence>
<dbReference type="EMBL" id="BSOT01000009">
    <property type="protein sequence ID" value="GLR72401.1"/>
    <property type="molecule type" value="Genomic_DNA"/>
</dbReference>
<dbReference type="InterPro" id="IPR043128">
    <property type="entry name" value="Rev_trsase/Diguanyl_cyclase"/>
</dbReference>
<dbReference type="FunFam" id="3.30.70.270:FF:000001">
    <property type="entry name" value="Diguanylate cyclase domain protein"/>
    <property type="match status" value="1"/>
</dbReference>
<evidence type="ECO:0000256" key="1">
    <source>
        <dbReference type="ARBA" id="ARBA00001946"/>
    </source>
</evidence>
<dbReference type="InterPro" id="IPR050469">
    <property type="entry name" value="Diguanylate_Cyclase"/>
</dbReference>
<comment type="catalytic activity">
    <reaction evidence="3">
        <text>2 GTP = 3',3'-c-di-GMP + 2 diphosphate</text>
        <dbReference type="Rhea" id="RHEA:24898"/>
        <dbReference type="ChEBI" id="CHEBI:33019"/>
        <dbReference type="ChEBI" id="CHEBI:37565"/>
        <dbReference type="ChEBI" id="CHEBI:58805"/>
        <dbReference type="EC" id="2.7.7.65"/>
    </reaction>
</comment>
<dbReference type="InterPro" id="IPR001789">
    <property type="entry name" value="Sig_transdc_resp-reg_receiver"/>
</dbReference>
<name>A0AA37T2K4_9ALTE</name>
<dbReference type="InterPro" id="IPR029787">
    <property type="entry name" value="Nucleotide_cyclase"/>
</dbReference>
<dbReference type="SUPFAM" id="SSF55073">
    <property type="entry name" value="Nucleotide cyclase"/>
    <property type="match status" value="1"/>
</dbReference>
<feature type="modified residue" description="4-aspartylphosphate" evidence="4">
    <location>
        <position position="55"/>
    </location>
</feature>
<feature type="domain" description="Response regulatory" evidence="5">
    <location>
        <begin position="7"/>
        <end position="122"/>
    </location>
</feature>
<keyword evidence="4" id="KW-0597">Phosphoprotein</keyword>
<evidence type="ECO:0000256" key="2">
    <source>
        <dbReference type="ARBA" id="ARBA00012528"/>
    </source>
</evidence>
<comment type="cofactor">
    <cofactor evidence="1">
        <name>Mg(2+)</name>
        <dbReference type="ChEBI" id="CHEBI:18420"/>
    </cofactor>
</comment>
<evidence type="ECO:0000256" key="3">
    <source>
        <dbReference type="ARBA" id="ARBA00034247"/>
    </source>
</evidence>
<feature type="domain" description="GGDEF" evidence="6">
    <location>
        <begin position="165"/>
        <end position="303"/>
    </location>
</feature>
<sequence length="311" mass="35491">MTNLKPKILVVDDERLNIRLLYEGLRDEYQILASSTGMDALRIANTELPDLILLDIGLDDISGHDVCTQLKSNELTKNIPIIFVTAQDTYEDELKGLELGAIDYFRKPFSIPLVRVRVRNQIELKRKTDMLQYLSSIDGLTGLANRRQFDEHLVNTIRYADRQHRGLCLLMIDIDRFKQYNDLYGHVRGDDALKVVSRVLTKGAGRPMDFVARFGGEEFIILLTDSSPEEGALVAEKIREQVEQLHIPHEGCEFGFLSVSVGVAYTKPDIGEHIDERAFVEHADTCLYFAKESGRNRVICENFELHRPIKK</sequence>
<comment type="caution">
    <text evidence="7">The sequence shown here is derived from an EMBL/GenBank/DDBJ whole genome shotgun (WGS) entry which is preliminary data.</text>
</comment>
<evidence type="ECO:0000313" key="7">
    <source>
        <dbReference type="EMBL" id="GLR72401.1"/>
    </source>
</evidence>
<dbReference type="EC" id="2.7.7.65" evidence="2"/>
<reference evidence="7" key="2">
    <citation type="submission" date="2023-01" db="EMBL/GenBank/DDBJ databases">
        <title>Draft genome sequence of Agaribacter marinus strain NBRC 110023.</title>
        <authorList>
            <person name="Sun Q."/>
            <person name="Mori K."/>
        </authorList>
    </citation>
    <scope>NUCLEOTIDE SEQUENCE</scope>
    <source>
        <strain evidence="7">NBRC 110023</strain>
    </source>
</reference>
<dbReference type="SMART" id="SM00267">
    <property type="entry name" value="GGDEF"/>
    <property type="match status" value="1"/>
</dbReference>
<evidence type="ECO:0000313" key="8">
    <source>
        <dbReference type="Proteomes" id="UP001156601"/>
    </source>
</evidence>
<dbReference type="GO" id="GO:0005886">
    <property type="term" value="C:plasma membrane"/>
    <property type="evidence" value="ECO:0007669"/>
    <property type="project" value="TreeGrafter"/>
</dbReference>
<proteinExistence type="predicted"/>
<protein>
    <recommendedName>
        <fullName evidence="2">diguanylate cyclase</fullName>
        <ecNumber evidence="2">2.7.7.65</ecNumber>
    </recommendedName>
</protein>
<dbReference type="Pfam" id="PF00072">
    <property type="entry name" value="Response_reg"/>
    <property type="match status" value="1"/>
</dbReference>